<reference evidence="2 3" key="1">
    <citation type="submission" date="2019-04" db="EMBL/GenBank/DDBJ databases">
        <title>Rhizobium terrae sp. nov., isolated from a paddy soil.</title>
        <authorList>
            <person name="Lin S.-Y."/>
            <person name="Hameed A."/>
            <person name="Huang H.-I."/>
            <person name="Young C.-C."/>
        </authorList>
    </citation>
    <scope>NUCLEOTIDE SEQUENCE [LARGE SCALE GENOMIC DNA]</scope>
    <source>
        <strain evidence="2 3">CC-HIH110</strain>
    </source>
</reference>
<proteinExistence type="predicted"/>
<organism evidence="2 3">
    <name type="scientific">Allorhizobium terrae</name>
    <dbReference type="NCBI Taxonomy" id="1848972"/>
    <lineage>
        <taxon>Bacteria</taxon>
        <taxon>Pseudomonadati</taxon>
        <taxon>Pseudomonadota</taxon>
        <taxon>Alphaproteobacteria</taxon>
        <taxon>Hyphomicrobiales</taxon>
        <taxon>Rhizobiaceae</taxon>
        <taxon>Rhizobium/Agrobacterium group</taxon>
        <taxon>Allorhizobium</taxon>
    </lineage>
</organism>
<dbReference type="Proteomes" id="UP000310754">
    <property type="component" value="Unassembled WGS sequence"/>
</dbReference>
<dbReference type="AlphaFoldDB" id="A0A4S3ZWD8"/>
<feature type="transmembrane region" description="Helical" evidence="1">
    <location>
        <begin position="52"/>
        <end position="69"/>
    </location>
</feature>
<keyword evidence="1" id="KW-0472">Membrane</keyword>
<dbReference type="RefSeq" id="WP_190235858.1">
    <property type="nucleotide sequence ID" value="NZ_SSOA01000004.1"/>
</dbReference>
<gene>
    <name evidence="2" type="ORF">E6C51_10145</name>
</gene>
<protein>
    <submittedName>
        <fullName evidence="2">DUF4345 domain-containing protein</fullName>
    </submittedName>
</protein>
<feature type="transmembrane region" description="Helical" evidence="1">
    <location>
        <begin position="106"/>
        <end position="125"/>
    </location>
</feature>
<evidence type="ECO:0000313" key="2">
    <source>
        <dbReference type="EMBL" id="THF50109.1"/>
    </source>
</evidence>
<feature type="transmembrane region" description="Helical" evidence="1">
    <location>
        <begin position="75"/>
        <end position="94"/>
    </location>
</feature>
<name>A0A4S3ZWD8_9HYPH</name>
<evidence type="ECO:0000313" key="3">
    <source>
        <dbReference type="Proteomes" id="UP000310754"/>
    </source>
</evidence>
<dbReference type="EMBL" id="SSOA01000004">
    <property type="protein sequence ID" value="THF50109.1"/>
    <property type="molecule type" value="Genomic_DNA"/>
</dbReference>
<keyword evidence="3" id="KW-1185">Reference proteome</keyword>
<accession>A0A4S3ZWD8</accession>
<evidence type="ECO:0000256" key="1">
    <source>
        <dbReference type="SAM" id="Phobius"/>
    </source>
</evidence>
<comment type="caution">
    <text evidence="2">The sequence shown here is derived from an EMBL/GenBank/DDBJ whole genome shotgun (WGS) entry which is preliminary data.</text>
</comment>
<sequence>MQFYFPAEFGEQLAFAGASLAALLGFVIMFAPGLTMRFFGLVQREDRFEGMGLLRFLGGMMLGLGLSAILLAQVWVYIAIGATFGIGFFGLALSMLQDHGATFRNILFMVVVLALVAMPLTYVFGLF</sequence>
<keyword evidence="1" id="KW-0812">Transmembrane</keyword>
<keyword evidence="1" id="KW-1133">Transmembrane helix</keyword>
<feature type="transmembrane region" description="Helical" evidence="1">
    <location>
        <begin position="12"/>
        <end position="31"/>
    </location>
</feature>